<gene>
    <name evidence="1" type="ordered locus">Mevan_0882</name>
</gene>
<sequence length="102" mass="11493">MTKFTAKLITIINVEEALKSQVAGTVRVRASYENKDLKPNQTVAILNIHGTTSYQAYFLDLNTDITQIKEDLEKFGAVLNHDSEEIIKKYIARMNDEGCQGD</sequence>
<protein>
    <submittedName>
        <fullName evidence="1">Uncharacterized protein</fullName>
    </submittedName>
</protein>
<dbReference type="Proteomes" id="UP000001107">
    <property type="component" value="Chromosome"/>
</dbReference>
<dbReference type="STRING" id="406327.Mevan_0882"/>
<dbReference type="SUPFAM" id="SSF75412">
    <property type="entry name" value="Hypothetical protein MTH1880"/>
    <property type="match status" value="1"/>
</dbReference>
<organism evidence="1 2">
    <name type="scientific">Methanococcus vannielii (strain ATCC 35089 / DSM 1224 / JCM 13029 / OCM 148 / SB)</name>
    <dbReference type="NCBI Taxonomy" id="406327"/>
    <lineage>
        <taxon>Archaea</taxon>
        <taxon>Methanobacteriati</taxon>
        <taxon>Methanobacteriota</taxon>
        <taxon>Methanomada group</taxon>
        <taxon>Methanococci</taxon>
        <taxon>Methanococcales</taxon>
        <taxon>Methanococcaceae</taxon>
        <taxon>Methanococcus</taxon>
    </lineage>
</organism>
<dbReference type="EMBL" id="CP000742">
    <property type="protein sequence ID" value="ABR54787.1"/>
    <property type="molecule type" value="Genomic_DNA"/>
</dbReference>
<dbReference type="InterPro" id="IPR008032">
    <property type="entry name" value="DUF749"/>
</dbReference>
<evidence type="ECO:0000313" key="1">
    <source>
        <dbReference type="EMBL" id="ABR54787.1"/>
    </source>
</evidence>
<dbReference type="KEGG" id="mvn:Mevan_0882"/>
<dbReference type="AlphaFoldDB" id="A6UQL5"/>
<evidence type="ECO:0000313" key="2">
    <source>
        <dbReference type="Proteomes" id="UP000001107"/>
    </source>
</evidence>
<accession>A6UQL5</accession>
<dbReference type="OrthoDB" id="80045at2157"/>
<dbReference type="Pfam" id="PF05370">
    <property type="entry name" value="DUF749"/>
    <property type="match status" value="1"/>
</dbReference>
<proteinExistence type="predicted"/>
<keyword evidence="2" id="KW-1185">Reference proteome</keyword>
<dbReference type="Gene3D" id="3.30.160.120">
    <property type="entry name" value="Hypothetical protein MTH1880"/>
    <property type="match status" value="1"/>
</dbReference>
<dbReference type="InterPro" id="IPR035933">
    <property type="entry name" value="MTH1880"/>
</dbReference>
<name>A6UQL5_METVS</name>
<dbReference type="GeneID" id="5326208"/>
<dbReference type="HOGENOM" id="CLU_160441_0_0_2"/>
<dbReference type="eggNOG" id="arCOG04905">
    <property type="taxonomic scope" value="Archaea"/>
</dbReference>
<dbReference type="RefSeq" id="WP_011972688.1">
    <property type="nucleotide sequence ID" value="NC_009634.1"/>
</dbReference>
<reference evidence="1" key="1">
    <citation type="submission" date="2007-06" db="EMBL/GenBank/DDBJ databases">
        <title>Complete sequence of Methanococcus vannielii SB.</title>
        <authorList>
            <consortium name="US DOE Joint Genome Institute"/>
            <person name="Copeland A."/>
            <person name="Lucas S."/>
            <person name="Lapidus A."/>
            <person name="Barry K."/>
            <person name="Glavina del Rio T."/>
            <person name="Dalin E."/>
            <person name="Tice H."/>
            <person name="Pitluck S."/>
            <person name="Chain P."/>
            <person name="Malfatti S."/>
            <person name="Shin M."/>
            <person name="Vergez L."/>
            <person name="Schmutz J."/>
            <person name="Larimer F."/>
            <person name="Land M."/>
            <person name="Hauser L."/>
            <person name="Kyrpides N."/>
            <person name="Anderson I."/>
            <person name="Sieprawska-Lupa M."/>
            <person name="Whitman W.B."/>
            <person name="Richardson P."/>
        </authorList>
    </citation>
    <scope>NUCLEOTIDE SEQUENCE [LARGE SCALE GENOMIC DNA]</scope>
    <source>
        <strain evidence="1">SB</strain>
    </source>
</reference>